<organism evidence="2 3">
    <name type="scientific">Desulfatitalea alkaliphila</name>
    <dbReference type="NCBI Taxonomy" id="2929485"/>
    <lineage>
        <taxon>Bacteria</taxon>
        <taxon>Pseudomonadati</taxon>
        <taxon>Thermodesulfobacteriota</taxon>
        <taxon>Desulfobacteria</taxon>
        <taxon>Desulfobacterales</taxon>
        <taxon>Desulfosarcinaceae</taxon>
        <taxon>Desulfatitalea</taxon>
    </lineage>
</organism>
<dbReference type="AlphaFoldDB" id="A0AA41RAI8"/>
<dbReference type="InterPro" id="IPR011576">
    <property type="entry name" value="Pyridox_Oxase_N"/>
</dbReference>
<sequence length="136" mass="14807">MAKMTERMQELFKKVPAAVLCTATNDGSPNGVPVGAKRLIDAETVLISDQFLNKTLANMKSNPRVALTFWEGHEGYQLKGTVTIETTGPRFEETSRWIEERSTQSGNPLKCKGVVILKIDEIYGVAPGPGAGKKLS</sequence>
<evidence type="ECO:0000313" key="2">
    <source>
        <dbReference type="EMBL" id="MCJ8501638.1"/>
    </source>
</evidence>
<evidence type="ECO:0000259" key="1">
    <source>
        <dbReference type="Pfam" id="PF01243"/>
    </source>
</evidence>
<protein>
    <submittedName>
        <fullName evidence="2">Pyridoxamine 5'-phosphate oxidase family protein</fullName>
    </submittedName>
</protein>
<feature type="domain" description="Pyridoxamine 5'-phosphate oxidase N-terminal" evidence="1">
    <location>
        <begin position="4"/>
        <end position="125"/>
    </location>
</feature>
<dbReference type="RefSeq" id="WP_246910052.1">
    <property type="nucleotide sequence ID" value="NZ_JALJRB010000015.1"/>
</dbReference>
<dbReference type="Gene3D" id="2.30.110.10">
    <property type="entry name" value="Electron Transport, Fmn-binding Protein, Chain A"/>
    <property type="match status" value="1"/>
</dbReference>
<proteinExistence type="predicted"/>
<evidence type="ECO:0000313" key="3">
    <source>
        <dbReference type="Proteomes" id="UP001165427"/>
    </source>
</evidence>
<dbReference type="Pfam" id="PF01243">
    <property type="entry name" value="PNPOx_N"/>
    <property type="match status" value="1"/>
</dbReference>
<reference evidence="2" key="1">
    <citation type="submission" date="2022-04" db="EMBL/GenBank/DDBJ databases">
        <title>Desulfatitalea alkaliphila sp. nov., a novel anaerobic sulfate-reducing bacterium isolated from terrestrial mud volcano, Taman Peninsula, Russia.</title>
        <authorList>
            <person name="Khomyakova M.A."/>
            <person name="Merkel A.Y."/>
            <person name="Slobodkin A.I."/>
        </authorList>
    </citation>
    <scope>NUCLEOTIDE SEQUENCE</scope>
    <source>
        <strain evidence="2">M08but</strain>
    </source>
</reference>
<dbReference type="Proteomes" id="UP001165427">
    <property type="component" value="Unassembled WGS sequence"/>
</dbReference>
<accession>A0AA41RAI8</accession>
<keyword evidence="3" id="KW-1185">Reference proteome</keyword>
<dbReference type="InterPro" id="IPR012349">
    <property type="entry name" value="Split_barrel_FMN-bd"/>
</dbReference>
<dbReference type="EMBL" id="JALJRB010000015">
    <property type="protein sequence ID" value="MCJ8501638.1"/>
    <property type="molecule type" value="Genomic_DNA"/>
</dbReference>
<name>A0AA41RAI8_9BACT</name>
<dbReference type="PANTHER" id="PTHR40660">
    <property type="entry name" value="5'-PHOSPHATE OXIDASE PUTATIVE DOMAIN-CONTAINING PROTEIN-RELATED"/>
    <property type="match status" value="1"/>
</dbReference>
<comment type="caution">
    <text evidence="2">The sequence shown here is derived from an EMBL/GenBank/DDBJ whole genome shotgun (WGS) entry which is preliminary data.</text>
</comment>
<dbReference type="PANTHER" id="PTHR40660:SF1">
    <property type="entry name" value="5'-PHOSPHATE OXIDASE PUTATIVE DOMAIN-CONTAINING PROTEIN-RELATED"/>
    <property type="match status" value="1"/>
</dbReference>
<dbReference type="SUPFAM" id="SSF50475">
    <property type="entry name" value="FMN-binding split barrel"/>
    <property type="match status" value="1"/>
</dbReference>
<gene>
    <name evidence="2" type="ORF">MRX98_13730</name>
</gene>